<organism evidence="2 3">
    <name type="scientific">candidate division WOR-3 bacterium JGI_Cruoil_03_44_89</name>
    <dbReference type="NCBI Taxonomy" id="1973748"/>
    <lineage>
        <taxon>Bacteria</taxon>
        <taxon>Bacteria division WOR-3</taxon>
    </lineage>
</organism>
<dbReference type="EMBL" id="NOZQ01000229">
    <property type="protein sequence ID" value="OYD13653.1"/>
    <property type="molecule type" value="Genomic_DNA"/>
</dbReference>
<accession>A0A235BMH1</accession>
<feature type="domain" description="Nucleoside phosphorylase" evidence="1">
    <location>
        <begin position="76"/>
        <end position="225"/>
    </location>
</feature>
<gene>
    <name evidence="2" type="ORF">CH333_10565</name>
</gene>
<dbReference type="InterPro" id="IPR000845">
    <property type="entry name" value="Nucleoside_phosphorylase_d"/>
</dbReference>
<dbReference type="GO" id="GO:0009116">
    <property type="term" value="P:nucleoside metabolic process"/>
    <property type="evidence" value="ECO:0007669"/>
    <property type="project" value="InterPro"/>
</dbReference>
<reference evidence="2 3" key="1">
    <citation type="submission" date="2017-07" db="EMBL/GenBank/DDBJ databases">
        <title>Recovery of genomes from metagenomes via a dereplication, aggregation, and scoring strategy.</title>
        <authorList>
            <person name="Sieber C.M."/>
            <person name="Probst A.J."/>
            <person name="Sharrar A."/>
            <person name="Thomas B.C."/>
            <person name="Hess M."/>
            <person name="Tringe S.G."/>
            <person name="Banfield J.F."/>
        </authorList>
    </citation>
    <scope>NUCLEOTIDE SEQUENCE [LARGE SCALE GENOMIC DNA]</scope>
    <source>
        <strain evidence="2">JGI_Cruoil_03_44_89</strain>
    </source>
</reference>
<sequence length="261" mass="29665">MNDNIDCKSLEKPILTATEALETRRIQNSIPDSCVAIVCFRGRRASDRLIKRLGGVPIQGEIIYGHRLYYSSEFNLLIVPGAIYGGPIIAIIIEELFALGVKVLIGFGAGGSINHNVQPGSIFIAKKVICRDGTSKEYSDMKNCEPDSRFLNYYAKRKNELDTLFLNGLTTDSLYRETPRKIKDWRQLGADFINLEISPFYVVSKVLDMRSIYIGLITDFVGEKWENTYWNKNYDTKDKIDSRIIETIKELVMEKSLVSDE</sequence>
<dbReference type="Proteomes" id="UP000215215">
    <property type="component" value="Unassembled WGS sequence"/>
</dbReference>
<dbReference type="SUPFAM" id="SSF53167">
    <property type="entry name" value="Purine and uridine phosphorylases"/>
    <property type="match status" value="1"/>
</dbReference>
<name>A0A235BMH1_UNCW3</name>
<dbReference type="Gene3D" id="3.40.50.1580">
    <property type="entry name" value="Nucleoside phosphorylase domain"/>
    <property type="match status" value="1"/>
</dbReference>
<evidence type="ECO:0000259" key="1">
    <source>
        <dbReference type="Pfam" id="PF01048"/>
    </source>
</evidence>
<evidence type="ECO:0000313" key="2">
    <source>
        <dbReference type="EMBL" id="OYD13653.1"/>
    </source>
</evidence>
<dbReference type="AlphaFoldDB" id="A0A235BMH1"/>
<dbReference type="InterPro" id="IPR035994">
    <property type="entry name" value="Nucleoside_phosphorylase_sf"/>
</dbReference>
<dbReference type="Pfam" id="PF01048">
    <property type="entry name" value="PNP_UDP_1"/>
    <property type="match status" value="1"/>
</dbReference>
<comment type="caution">
    <text evidence="2">The sequence shown here is derived from an EMBL/GenBank/DDBJ whole genome shotgun (WGS) entry which is preliminary data.</text>
</comment>
<protein>
    <recommendedName>
        <fullName evidence="1">Nucleoside phosphorylase domain-containing protein</fullName>
    </recommendedName>
</protein>
<dbReference type="GO" id="GO:0003824">
    <property type="term" value="F:catalytic activity"/>
    <property type="evidence" value="ECO:0007669"/>
    <property type="project" value="InterPro"/>
</dbReference>
<evidence type="ECO:0000313" key="3">
    <source>
        <dbReference type="Proteomes" id="UP000215215"/>
    </source>
</evidence>
<proteinExistence type="predicted"/>